<organism evidence="3">
    <name type="scientific">Streptomyces sp. NBC_00119</name>
    <dbReference type="NCBI Taxonomy" id="2975659"/>
    <lineage>
        <taxon>Bacteria</taxon>
        <taxon>Bacillati</taxon>
        <taxon>Actinomycetota</taxon>
        <taxon>Actinomycetes</taxon>
        <taxon>Kitasatosporales</taxon>
        <taxon>Streptomycetaceae</taxon>
        <taxon>Streptomyces</taxon>
    </lineage>
</organism>
<evidence type="ECO:0008006" key="4">
    <source>
        <dbReference type="Google" id="ProtNLM"/>
    </source>
</evidence>
<keyword evidence="2" id="KW-1133">Transmembrane helix</keyword>
<keyword evidence="2" id="KW-0472">Membrane</keyword>
<sequence length="279" mass="29845">MSDLDTQLPEPGPTPDPAPVATDPAPVAGSAARRWPVVAVACAVVLAVGAGTGLTVMKVNAADRSAPTKVWAKPKEQKQAKPGQAKAQGLSARLLPVPKAYRPGPDIDEYGNDKSLSGSEATARLKKGTRNLPSRQREAQDKAIDKLKVRGMAMRSYQLSGSMGFGMDDDKKSLVVEIQLAQMQNRRAGRQLKEFRSEFLRSVGVFPKGPKVKGHRNADCFLAPKDSKGKLEMVLCSAYEDDVLVTATGYGPKPLNTAEVADLLAQQLDRLTSQGGQLV</sequence>
<name>A0AAU1UAD2_9ACTN</name>
<evidence type="ECO:0000256" key="2">
    <source>
        <dbReference type="SAM" id="Phobius"/>
    </source>
</evidence>
<protein>
    <recommendedName>
        <fullName evidence="4">Secreted protein</fullName>
    </recommendedName>
</protein>
<dbReference type="EMBL" id="CP108195">
    <property type="protein sequence ID" value="WTS14401.1"/>
    <property type="molecule type" value="Genomic_DNA"/>
</dbReference>
<feature type="region of interest" description="Disordered" evidence="1">
    <location>
        <begin position="65"/>
        <end position="92"/>
    </location>
</feature>
<evidence type="ECO:0000313" key="3">
    <source>
        <dbReference type="EMBL" id="WTS14401.1"/>
    </source>
</evidence>
<feature type="compositionally biased region" description="Low complexity" evidence="1">
    <location>
        <begin position="80"/>
        <end position="89"/>
    </location>
</feature>
<gene>
    <name evidence="3" type="ORF">OHU69_27170</name>
</gene>
<reference evidence="3" key="1">
    <citation type="submission" date="2022-10" db="EMBL/GenBank/DDBJ databases">
        <title>The complete genomes of actinobacterial strains from the NBC collection.</title>
        <authorList>
            <person name="Joergensen T.S."/>
            <person name="Alvarez Arevalo M."/>
            <person name="Sterndorff E.B."/>
            <person name="Faurdal D."/>
            <person name="Vuksanovic O."/>
            <person name="Mourched A.-S."/>
            <person name="Charusanti P."/>
            <person name="Shaw S."/>
            <person name="Blin K."/>
            <person name="Weber T."/>
        </authorList>
    </citation>
    <scope>NUCLEOTIDE SEQUENCE</scope>
    <source>
        <strain evidence="3">NBC_00119</strain>
    </source>
</reference>
<dbReference type="AlphaFoldDB" id="A0AAU1UAD2"/>
<keyword evidence="2" id="KW-0812">Transmembrane</keyword>
<proteinExistence type="predicted"/>
<evidence type="ECO:0000256" key="1">
    <source>
        <dbReference type="SAM" id="MobiDB-lite"/>
    </source>
</evidence>
<feature type="transmembrane region" description="Helical" evidence="2">
    <location>
        <begin position="35"/>
        <end position="56"/>
    </location>
</feature>
<feature type="region of interest" description="Disordered" evidence="1">
    <location>
        <begin position="1"/>
        <end position="27"/>
    </location>
</feature>
<accession>A0AAU1UAD2</accession>